<evidence type="ECO:0000313" key="1">
    <source>
        <dbReference type="EMBL" id="DAE24016.1"/>
    </source>
</evidence>
<accession>A0A8S5QY48</accession>
<protein>
    <submittedName>
        <fullName evidence="1">Uncharacterized protein</fullName>
    </submittedName>
</protein>
<proteinExistence type="predicted"/>
<reference evidence="1" key="1">
    <citation type="journal article" date="2021" name="Proc. Natl. Acad. Sci. U.S.A.">
        <title>A Catalog of Tens of Thousands of Viruses from Human Metagenomes Reveals Hidden Associations with Chronic Diseases.</title>
        <authorList>
            <person name="Tisza M.J."/>
            <person name="Buck C.B."/>
        </authorList>
    </citation>
    <scope>NUCLEOTIDE SEQUENCE</scope>
    <source>
        <strain evidence="1">CtoiA13</strain>
    </source>
</reference>
<organism evidence="1">
    <name type="scientific">Siphoviridae sp. ctoiA13</name>
    <dbReference type="NCBI Taxonomy" id="2826462"/>
    <lineage>
        <taxon>Viruses</taxon>
        <taxon>Duplodnaviria</taxon>
        <taxon>Heunggongvirae</taxon>
        <taxon>Uroviricota</taxon>
        <taxon>Caudoviricetes</taxon>
    </lineage>
</organism>
<dbReference type="EMBL" id="BK015765">
    <property type="protein sequence ID" value="DAE24016.1"/>
    <property type="molecule type" value="Genomic_DNA"/>
</dbReference>
<sequence length="86" mass="10489">MELTKYLCNITNIDDIKGKKFDDFYRYNDWYIVHENEKDEDGYYVIDLKNKLLYWTSYIALFIDFGEDKLQPISEEKFKEALKRAL</sequence>
<name>A0A8S5QY48_9CAUD</name>